<dbReference type="RefSeq" id="XP_040760838.1">
    <property type="nucleotide sequence ID" value="XM_040911692.1"/>
</dbReference>
<dbReference type="OrthoDB" id="3264373at2759"/>
<protein>
    <submittedName>
        <fullName evidence="1">Uncharacterized protein</fullName>
    </submittedName>
</protein>
<dbReference type="Proteomes" id="UP000076871">
    <property type="component" value="Unassembled WGS sequence"/>
</dbReference>
<dbReference type="GeneID" id="63828720"/>
<sequence length="687" mass="79159">MSPIVSVVEQAMLSFCYEIWYNNIKCNIDESRVSVVVARRTCSLTYVRSFDMRRSLVQPGADILTHSRSKAASKSYFKSWYFKGYHSHETSLSTSSFYSPQDLASLSHIHIFFYSVSAKYSPPDNQLTSRHLVPDDGDFGDRNRSRSALAFISMLPTELLAQIFSEYVSQFHPEDYVYYPGGFRLEPTLQGPGYYAWIVIMHVCSQWRTVAIEEPTLWGRIRNGSKPRRNASERCSNDQNGQCSIDMCFEQLHITSVLAELRRIKRLRIHGDAGHLMNVVCAASSQLILREAPNLRTLQIDSPFRERHIERSNLLRDPLHLAGEWVRNLQSIEVSSAESFPWGLPVPFSGLRHLKLGPDAWCQSTREDVLRALEQFPLLETLSLRLVHGRWDEMSSTVSASQQSPNVPLRKLRSILLIGTDECCIDILDHLLIPPPGHHLSQVLQQSRNNLRPLDKEYLYEARRHHATDIDGRFWRNTEVSSHLSPDKVHYNLDMTSKGFNMHMWKTFWSSPLVLQVKILDLSNLHRSLFYFGSFHYMGDVETLRLHCFDNKLVQALLGQTEGTTPEGFIFPRLRILMMDRVRFGDQTVYESQTSSEALRAVADCLIQRHQNNIAITHLILTNCVNLDEHAVAIFRELVPRVSWDGNVNLDDEEFDELPRTPSDRRNRRSHGNDHDEIRVWGIRVLV</sequence>
<dbReference type="InParanoid" id="A0A165CMU1"/>
<dbReference type="STRING" id="1314785.A0A165CMU1"/>
<evidence type="ECO:0000313" key="1">
    <source>
        <dbReference type="EMBL" id="KZT03098.1"/>
    </source>
</evidence>
<gene>
    <name evidence="1" type="ORF">LAESUDRAFT_751857</name>
</gene>
<proteinExistence type="predicted"/>
<accession>A0A165CMU1</accession>
<evidence type="ECO:0000313" key="2">
    <source>
        <dbReference type="Proteomes" id="UP000076871"/>
    </source>
</evidence>
<reference evidence="1 2" key="1">
    <citation type="journal article" date="2016" name="Mol. Biol. Evol.">
        <title>Comparative Genomics of Early-Diverging Mushroom-Forming Fungi Provides Insights into the Origins of Lignocellulose Decay Capabilities.</title>
        <authorList>
            <person name="Nagy L.G."/>
            <person name="Riley R."/>
            <person name="Tritt A."/>
            <person name="Adam C."/>
            <person name="Daum C."/>
            <person name="Floudas D."/>
            <person name="Sun H."/>
            <person name="Yadav J.S."/>
            <person name="Pangilinan J."/>
            <person name="Larsson K.H."/>
            <person name="Matsuura K."/>
            <person name="Barry K."/>
            <person name="Labutti K."/>
            <person name="Kuo R."/>
            <person name="Ohm R.A."/>
            <person name="Bhattacharya S.S."/>
            <person name="Shirouzu T."/>
            <person name="Yoshinaga Y."/>
            <person name="Martin F.M."/>
            <person name="Grigoriev I.V."/>
            <person name="Hibbett D.S."/>
        </authorList>
    </citation>
    <scope>NUCLEOTIDE SEQUENCE [LARGE SCALE GENOMIC DNA]</scope>
    <source>
        <strain evidence="1 2">93-53</strain>
    </source>
</reference>
<dbReference type="AlphaFoldDB" id="A0A165CMU1"/>
<dbReference type="Gene3D" id="1.20.1280.50">
    <property type="match status" value="1"/>
</dbReference>
<name>A0A165CMU1_9APHY</name>
<keyword evidence="2" id="KW-1185">Reference proteome</keyword>
<dbReference type="EMBL" id="KV427647">
    <property type="protein sequence ID" value="KZT03098.1"/>
    <property type="molecule type" value="Genomic_DNA"/>
</dbReference>
<organism evidence="1 2">
    <name type="scientific">Laetiporus sulphureus 93-53</name>
    <dbReference type="NCBI Taxonomy" id="1314785"/>
    <lineage>
        <taxon>Eukaryota</taxon>
        <taxon>Fungi</taxon>
        <taxon>Dikarya</taxon>
        <taxon>Basidiomycota</taxon>
        <taxon>Agaricomycotina</taxon>
        <taxon>Agaricomycetes</taxon>
        <taxon>Polyporales</taxon>
        <taxon>Laetiporus</taxon>
    </lineage>
</organism>